<feature type="domain" description="tRNA-guanine(15) transglycosylase-like" evidence="5">
    <location>
        <begin position="35"/>
        <end position="403"/>
    </location>
</feature>
<dbReference type="Gene3D" id="3.20.20.105">
    <property type="entry name" value="Queuine tRNA-ribosyltransferase-like"/>
    <property type="match status" value="1"/>
</dbReference>
<keyword evidence="3" id="KW-0819">tRNA processing</keyword>
<dbReference type="HOGENOM" id="CLU_022060_0_2_1"/>
<keyword evidence="7" id="KW-1185">Reference proteome</keyword>
<reference evidence="6" key="2">
    <citation type="submission" date="2024-10" db="UniProtKB">
        <authorList>
            <consortium name="EnsemblProtists"/>
        </authorList>
    </citation>
    <scope>IDENTIFICATION</scope>
</reference>
<accession>A0A0D3JSH7</accession>
<dbReference type="PANTHER" id="PTHR43468:SF1">
    <property type="entry name" value="TRNA-GUANOSINE(34) QUEUINE TRANSGLYCOSYLASE"/>
    <property type="match status" value="1"/>
</dbReference>
<evidence type="ECO:0000256" key="3">
    <source>
        <dbReference type="ARBA" id="ARBA00022694"/>
    </source>
</evidence>
<evidence type="ECO:0000256" key="1">
    <source>
        <dbReference type="ARBA" id="ARBA00022676"/>
    </source>
</evidence>
<proteinExistence type="predicted"/>
<dbReference type="NCBIfam" id="TIGR00430">
    <property type="entry name" value="Q_tRNA_tgt"/>
    <property type="match status" value="1"/>
</dbReference>
<keyword evidence="1" id="KW-0328">Glycosyltransferase</keyword>
<evidence type="ECO:0000313" key="7">
    <source>
        <dbReference type="Proteomes" id="UP000013827"/>
    </source>
</evidence>
<evidence type="ECO:0000313" key="6">
    <source>
        <dbReference type="EnsemblProtists" id="EOD26462"/>
    </source>
</evidence>
<dbReference type="OMA" id="SHRWYIR"/>
<evidence type="ECO:0000256" key="2">
    <source>
        <dbReference type="ARBA" id="ARBA00022679"/>
    </source>
</evidence>
<dbReference type="RefSeq" id="XP_005778891.1">
    <property type="nucleotide sequence ID" value="XM_005778834.1"/>
</dbReference>
<dbReference type="GO" id="GO:0006400">
    <property type="term" value="P:tRNA modification"/>
    <property type="evidence" value="ECO:0007669"/>
    <property type="project" value="InterPro"/>
</dbReference>
<dbReference type="GeneID" id="17272008"/>
<dbReference type="InterPro" id="IPR036511">
    <property type="entry name" value="TGT-like_sf"/>
</dbReference>
<reference evidence="7" key="1">
    <citation type="journal article" date="2013" name="Nature">
        <title>Pan genome of the phytoplankton Emiliania underpins its global distribution.</title>
        <authorList>
            <person name="Read B.A."/>
            <person name="Kegel J."/>
            <person name="Klute M.J."/>
            <person name="Kuo A."/>
            <person name="Lefebvre S.C."/>
            <person name="Maumus F."/>
            <person name="Mayer C."/>
            <person name="Miller J."/>
            <person name="Monier A."/>
            <person name="Salamov A."/>
            <person name="Young J."/>
            <person name="Aguilar M."/>
            <person name="Claverie J.M."/>
            <person name="Frickenhaus S."/>
            <person name="Gonzalez K."/>
            <person name="Herman E.K."/>
            <person name="Lin Y.C."/>
            <person name="Napier J."/>
            <person name="Ogata H."/>
            <person name="Sarno A.F."/>
            <person name="Shmutz J."/>
            <person name="Schroeder D."/>
            <person name="de Vargas C."/>
            <person name="Verret F."/>
            <person name="von Dassow P."/>
            <person name="Valentin K."/>
            <person name="Van de Peer Y."/>
            <person name="Wheeler G."/>
            <person name="Dacks J.B."/>
            <person name="Delwiche C.F."/>
            <person name="Dyhrman S.T."/>
            <person name="Glockner G."/>
            <person name="John U."/>
            <person name="Richards T."/>
            <person name="Worden A.Z."/>
            <person name="Zhang X."/>
            <person name="Grigoriev I.V."/>
            <person name="Allen A.E."/>
            <person name="Bidle K."/>
            <person name="Borodovsky M."/>
            <person name="Bowler C."/>
            <person name="Brownlee C."/>
            <person name="Cock J.M."/>
            <person name="Elias M."/>
            <person name="Gladyshev V.N."/>
            <person name="Groth M."/>
            <person name="Guda C."/>
            <person name="Hadaegh A."/>
            <person name="Iglesias-Rodriguez M.D."/>
            <person name="Jenkins J."/>
            <person name="Jones B.M."/>
            <person name="Lawson T."/>
            <person name="Leese F."/>
            <person name="Lindquist E."/>
            <person name="Lobanov A."/>
            <person name="Lomsadze A."/>
            <person name="Malik S.B."/>
            <person name="Marsh M.E."/>
            <person name="Mackinder L."/>
            <person name="Mock T."/>
            <person name="Mueller-Roeber B."/>
            <person name="Pagarete A."/>
            <person name="Parker M."/>
            <person name="Probert I."/>
            <person name="Quesneville H."/>
            <person name="Raines C."/>
            <person name="Rensing S.A."/>
            <person name="Riano-Pachon D.M."/>
            <person name="Richier S."/>
            <person name="Rokitta S."/>
            <person name="Shiraiwa Y."/>
            <person name="Soanes D.M."/>
            <person name="van der Giezen M."/>
            <person name="Wahlund T.M."/>
            <person name="Williams B."/>
            <person name="Wilson W."/>
            <person name="Wolfe G."/>
            <person name="Wurch L.L."/>
        </authorList>
    </citation>
    <scope>NUCLEOTIDE SEQUENCE</scope>
</reference>
<dbReference type="PaxDb" id="2903-EOD26462"/>
<dbReference type="KEGG" id="ehx:EMIHUDRAFT_64581"/>
<name>A0A0D3JSH7_EMIH1</name>
<dbReference type="eggNOG" id="KOG3908">
    <property type="taxonomic scope" value="Eukaryota"/>
</dbReference>
<protein>
    <recommendedName>
        <fullName evidence="5">tRNA-guanine(15) transglycosylase-like domain-containing protein</fullName>
    </recommendedName>
</protein>
<dbReference type="Pfam" id="PF01702">
    <property type="entry name" value="TGT"/>
    <property type="match status" value="1"/>
</dbReference>
<dbReference type="PANTHER" id="PTHR43468">
    <property type="match status" value="1"/>
</dbReference>
<dbReference type="AlphaFoldDB" id="A0A0D3JSH7"/>
<dbReference type="NCBIfam" id="TIGR00449">
    <property type="entry name" value="tgt_general"/>
    <property type="match status" value="1"/>
</dbReference>
<dbReference type="EnsemblProtists" id="EOD26462">
    <property type="protein sequence ID" value="EOD26462"/>
    <property type="gene ID" value="EMIHUDRAFT_64581"/>
</dbReference>
<organism evidence="6 7">
    <name type="scientific">Emiliania huxleyi (strain CCMP1516)</name>
    <dbReference type="NCBI Taxonomy" id="280463"/>
    <lineage>
        <taxon>Eukaryota</taxon>
        <taxon>Haptista</taxon>
        <taxon>Haptophyta</taxon>
        <taxon>Prymnesiophyceae</taxon>
        <taxon>Isochrysidales</taxon>
        <taxon>Noelaerhabdaceae</taxon>
        <taxon>Emiliania</taxon>
    </lineage>
</organism>
<dbReference type="InterPro" id="IPR004803">
    <property type="entry name" value="TGT"/>
</dbReference>
<dbReference type="GO" id="GO:0008479">
    <property type="term" value="F:tRNA-guanosine(34) queuine transglycosylase activity"/>
    <property type="evidence" value="ECO:0007669"/>
    <property type="project" value="InterPro"/>
</dbReference>
<dbReference type="STRING" id="2903.R1CUX0"/>
<dbReference type="GO" id="GO:0046872">
    <property type="term" value="F:metal ion binding"/>
    <property type="evidence" value="ECO:0007669"/>
    <property type="project" value="UniProtKB-KW"/>
</dbReference>
<keyword evidence="4" id="KW-0479">Metal-binding</keyword>
<dbReference type="SUPFAM" id="SSF51713">
    <property type="entry name" value="tRNA-guanine transglycosylase"/>
    <property type="match status" value="1"/>
</dbReference>
<evidence type="ECO:0000256" key="4">
    <source>
        <dbReference type="ARBA" id="ARBA00022723"/>
    </source>
</evidence>
<keyword evidence="2" id="KW-0808">Transferase</keyword>
<dbReference type="Proteomes" id="UP000013827">
    <property type="component" value="Unassembled WGS sequence"/>
</dbReference>
<sequence length="404" mass="44026">MTAFAIPLASATLLPATPPGFRFEVLHESRKPGSRARVGRIHTPHGVIDTPGFVPVGTNAALKGMTNAQAASCGVQLQFCNTYHLMVHPGVEVVEAAGGLHRFMGRPDGPPLITDSGGFQVFSLGKETNDDAPELKRRAAARGRNAGTLLSISERGVRFRSYRDGTVLRLTPESAVLAQKSLGADIIIPLDELPPLNVTRERLARSVELSHRWMTRSLHTHLADPRQQAMYGVVHGGTDRQLRAHSVEYLSGLPFDGYAVGGSLGRDRDEMLALLGYVLPLLPREQPNHVLGIADPASVERGVPLGADTFDSCFPTQIARHGTLLTASGRIHIGQGKYKSQHDCPIDPEAASGADCCDGVSRAYMHHLYKQREPLYETLASMHNVRFMMRMMATLRERILADDL</sequence>
<evidence type="ECO:0000259" key="5">
    <source>
        <dbReference type="Pfam" id="PF01702"/>
    </source>
</evidence>
<dbReference type="InterPro" id="IPR002616">
    <property type="entry name" value="tRNA_ribo_trans-like"/>
</dbReference>